<dbReference type="Proteomes" id="UP000236182">
    <property type="component" value="Unassembled WGS sequence"/>
</dbReference>
<dbReference type="Pfam" id="PF13155">
    <property type="entry name" value="Toprim_2"/>
    <property type="match status" value="1"/>
</dbReference>
<keyword evidence="2" id="KW-1185">Reference proteome</keyword>
<name>A0A316WDQ7_9FLAO</name>
<dbReference type="RefSeq" id="WP_109623970.1">
    <property type="nucleotide sequence ID" value="NZ_PPEI02000011.1"/>
</dbReference>
<protein>
    <recommendedName>
        <fullName evidence="3">Toprim domain-containing protein</fullName>
    </recommendedName>
</protein>
<evidence type="ECO:0000313" key="1">
    <source>
        <dbReference type="EMBL" id="PWN59561.1"/>
    </source>
</evidence>
<evidence type="ECO:0000313" key="2">
    <source>
        <dbReference type="Proteomes" id="UP000236182"/>
    </source>
</evidence>
<comment type="caution">
    <text evidence="1">The sequence shown here is derived from an EMBL/GenBank/DDBJ whole genome shotgun (WGS) entry which is preliminary data.</text>
</comment>
<dbReference type="EMBL" id="PPEI02000011">
    <property type="protein sequence ID" value="PWN59561.1"/>
    <property type="molecule type" value="Genomic_DNA"/>
</dbReference>
<gene>
    <name evidence="1" type="ORF">C1638_021400</name>
</gene>
<proteinExistence type="predicted"/>
<accession>A0A316WDQ7</accession>
<dbReference type="Gene3D" id="3.40.1360.10">
    <property type="match status" value="1"/>
</dbReference>
<organism evidence="1 2">
    <name type="scientific">Chryseobacterium oncorhynchi</name>
    <dbReference type="NCBI Taxonomy" id="741074"/>
    <lineage>
        <taxon>Bacteria</taxon>
        <taxon>Pseudomonadati</taxon>
        <taxon>Bacteroidota</taxon>
        <taxon>Flavobacteriia</taxon>
        <taxon>Flavobacteriales</taxon>
        <taxon>Weeksellaceae</taxon>
        <taxon>Chryseobacterium group</taxon>
        <taxon>Chryseobacterium</taxon>
    </lineage>
</organism>
<dbReference type="OrthoDB" id="1032058at2"/>
<evidence type="ECO:0008006" key="3">
    <source>
        <dbReference type="Google" id="ProtNLM"/>
    </source>
</evidence>
<reference evidence="1" key="1">
    <citation type="submission" date="2018-04" db="EMBL/GenBank/DDBJ databases">
        <title>Draft Genome Sequences of Chryseobacterium lactis NCTC11390T isolated from milk, Chryseobacterium oncorhynchi 701B-08T from rainbow trout, and Chryseobacterium viscerum 687B-08T from diseased fish.</title>
        <authorList>
            <person name="Jeong J.-J."/>
            <person name="Lee Y.J."/>
            <person name="Pathiraja D."/>
            <person name="Park B."/>
            <person name="Choi I.-G."/>
            <person name="Kim K.D."/>
        </authorList>
    </citation>
    <scope>NUCLEOTIDE SEQUENCE [LARGE SCALE GENOMIC DNA]</scope>
    <source>
        <strain evidence="1">701B-08</strain>
    </source>
</reference>
<dbReference type="AlphaFoldDB" id="A0A316WDQ7"/>
<sequence length="465" mass="54487">MEEKQPMVDWYKAIQEIDLVDFFRYRMPNFFYDNKRKAFVDNSDSTLRSDKFEFFKGKDGNQNYISRATGNAGNLIHFIKNHVVQNEPNVWKAVNKELVNYNSNLAIIKQEIKERENIQNFNRDASKELFSNSMTEDFLLKGEFLPLHSHQRNYMTEFRQLSNETIDHPLFKGIVKSYKDEKENFFTIAYEIKDINNKVVGVQKTNTNPAYDNFNSKRFARGSQNDVGFVFSNPIEVDKDLQVNSKQGGRNLIITESLWDAMSHFEVNQPQNSEYLSTNGELSENKAFKLKQFFDLRAFEKITLSTDNDIRGCFFDTIIISKMVPEIKINYKDKDFLSISLTINDKENFVKAEKLSTKFREIDKKTLEFLNGVLPRNMAVDIINQEKAISYLKKNSKSEIEFIVPNTKEYLETFNNMSLQIFPGINKKITIHKSNSKDWNEDLKLRKQENLDLQQELPKKKGLKI</sequence>